<feature type="domain" description="HTH cro/C1-type" evidence="2">
    <location>
        <begin position="20"/>
        <end position="74"/>
    </location>
</feature>
<evidence type="ECO:0000313" key="3">
    <source>
        <dbReference type="EMBL" id="MDT0435588.1"/>
    </source>
</evidence>
<dbReference type="PROSITE" id="PS50943">
    <property type="entry name" value="HTH_CROC1"/>
    <property type="match status" value="1"/>
</dbReference>
<sequence length="94" mass="10793">MPQEEPDWSVLRRRAIGERIRTVRRHRKMTQEQVAHAIGADRRSVVRWERGQRDPALSMLVQIADVLDVPLALLVDDTLEIDLTVATRDSRPAS</sequence>
<dbReference type="SUPFAM" id="SSF47413">
    <property type="entry name" value="lambda repressor-like DNA-binding domains"/>
    <property type="match status" value="1"/>
</dbReference>
<evidence type="ECO:0000313" key="4">
    <source>
        <dbReference type="Proteomes" id="UP001183535"/>
    </source>
</evidence>
<accession>A0ABD5EMR8</accession>
<gene>
    <name evidence="3" type="ORF">RM877_12930</name>
</gene>
<dbReference type="Proteomes" id="UP001183535">
    <property type="component" value="Unassembled WGS sequence"/>
</dbReference>
<keyword evidence="1" id="KW-0238">DNA-binding</keyword>
<dbReference type="PANTHER" id="PTHR46797:SF24">
    <property type="entry name" value="DNA-BINDING PHAGE PROTEIN"/>
    <property type="match status" value="1"/>
</dbReference>
<name>A0ABD5EMR8_9ACTN</name>
<keyword evidence="4" id="KW-1185">Reference proteome</keyword>
<proteinExistence type="predicted"/>
<reference evidence="4" key="1">
    <citation type="submission" date="2023-07" db="EMBL/GenBank/DDBJ databases">
        <title>30 novel species of actinomycetes from the DSMZ collection.</title>
        <authorList>
            <person name="Nouioui I."/>
        </authorList>
    </citation>
    <scope>NUCLEOTIDE SEQUENCE [LARGE SCALE GENOMIC DNA]</scope>
    <source>
        <strain evidence="4">DSM 41981</strain>
    </source>
</reference>
<dbReference type="Pfam" id="PF01381">
    <property type="entry name" value="HTH_3"/>
    <property type="match status" value="1"/>
</dbReference>
<dbReference type="InterPro" id="IPR050807">
    <property type="entry name" value="TransReg_Diox_bact_type"/>
</dbReference>
<dbReference type="PANTHER" id="PTHR46797">
    <property type="entry name" value="HTH-TYPE TRANSCRIPTIONAL REGULATOR"/>
    <property type="match status" value="1"/>
</dbReference>
<dbReference type="SMART" id="SM00530">
    <property type="entry name" value="HTH_XRE"/>
    <property type="match status" value="1"/>
</dbReference>
<dbReference type="GO" id="GO:0003677">
    <property type="term" value="F:DNA binding"/>
    <property type="evidence" value="ECO:0007669"/>
    <property type="project" value="UniProtKB-KW"/>
</dbReference>
<organism evidence="3 4">
    <name type="scientific">Streptomyces doudnae</name>
    <dbReference type="NCBI Taxonomy" id="3075536"/>
    <lineage>
        <taxon>Bacteria</taxon>
        <taxon>Bacillati</taxon>
        <taxon>Actinomycetota</taxon>
        <taxon>Actinomycetes</taxon>
        <taxon>Kitasatosporales</taxon>
        <taxon>Streptomycetaceae</taxon>
        <taxon>Streptomyces</taxon>
    </lineage>
</organism>
<comment type="caution">
    <text evidence="3">The sequence shown here is derived from an EMBL/GenBank/DDBJ whole genome shotgun (WGS) entry which is preliminary data.</text>
</comment>
<dbReference type="InterPro" id="IPR010982">
    <property type="entry name" value="Lambda_DNA-bd_dom_sf"/>
</dbReference>
<dbReference type="InterPro" id="IPR001387">
    <property type="entry name" value="Cro/C1-type_HTH"/>
</dbReference>
<evidence type="ECO:0000259" key="2">
    <source>
        <dbReference type="PROSITE" id="PS50943"/>
    </source>
</evidence>
<dbReference type="Gene3D" id="1.10.260.40">
    <property type="entry name" value="lambda repressor-like DNA-binding domains"/>
    <property type="match status" value="1"/>
</dbReference>
<protein>
    <submittedName>
        <fullName evidence="3">Helix-turn-helix transcriptional regulator</fullName>
    </submittedName>
</protein>
<dbReference type="CDD" id="cd00093">
    <property type="entry name" value="HTH_XRE"/>
    <property type="match status" value="1"/>
</dbReference>
<dbReference type="AlphaFoldDB" id="A0ABD5EMR8"/>
<dbReference type="RefSeq" id="WP_107461337.1">
    <property type="nucleotide sequence ID" value="NZ_JAVRES010000004.1"/>
</dbReference>
<evidence type="ECO:0000256" key="1">
    <source>
        <dbReference type="ARBA" id="ARBA00023125"/>
    </source>
</evidence>
<dbReference type="EMBL" id="JAVRES010000004">
    <property type="protein sequence ID" value="MDT0435588.1"/>
    <property type="molecule type" value="Genomic_DNA"/>
</dbReference>